<comment type="caution">
    <text evidence="2">The sequence shown here is derived from an EMBL/GenBank/DDBJ whole genome shotgun (WGS) entry which is preliminary data.</text>
</comment>
<sequence length="127" mass="13908">MSGLAGDRGESVTGHRCWRTRVQCIRKSRKRFGVSSCLMNGQRLILEQLMSKDCDQRKESEQCRGGAQDGKVGPLPPRLSTQMSADLMRMSLPSAIAEQTIPGEFGPEPADRYTAALEDRTAPAGPE</sequence>
<dbReference type="Proteomes" id="UP000004508">
    <property type="component" value="Unassembled WGS sequence"/>
</dbReference>
<keyword evidence="3" id="KW-1185">Reference proteome</keyword>
<dbReference type="AlphaFoldDB" id="D6U3K9"/>
<accession>D6U3K9</accession>
<protein>
    <submittedName>
        <fullName evidence="2">Uncharacterized protein</fullName>
    </submittedName>
</protein>
<evidence type="ECO:0000256" key="1">
    <source>
        <dbReference type="SAM" id="MobiDB-lite"/>
    </source>
</evidence>
<dbReference type="EMBL" id="ADVG01000004">
    <property type="protein sequence ID" value="EFH82999.1"/>
    <property type="molecule type" value="Genomic_DNA"/>
</dbReference>
<gene>
    <name evidence="2" type="ORF">Krac_3908</name>
</gene>
<evidence type="ECO:0000313" key="2">
    <source>
        <dbReference type="EMBL" id="EFH82999.1"/>
    </source>
</evidence>
<feature type="region of interest" description="Disordered" evidence="1">
    <location>
        <begin position="55"/>
        <end position="80"/>
    </location>
</feature>
<name>D6U3K9_KTERA</name>
<reference evidence="2 3" key="1">
    <citation type="journal article" date="2011" name="Stand. Genomic Sci.">
        <title>Non-contiguous finished genome sequence and contextual data of the filamentous soil bacterium Ktedonobacter racemifer type strain (SOSP1-21).</title>
        <authorList>
            <person name="Chang Y.J."/>
            <person name="Land M."/>
            <person name="Hauser L."/>
            <person name="Chertkov O."/>
            <person name="Del Rio T.G."/>
            <person name="Nolan M."/>
            <person name="Copeland A."/>
            <person name="Tice H."/>
            <person name="Cheng J.F."/>
            <person name="Lucas S."/>
            <person name="Han C."/>
            <person name="Goodwin L."/>
            <person name="Pitluck S."/>
            <person name="Ivanova N."/>
            <person name="Ovchinikova G."/>
            <person name="Pati A."/>
            <person name="Chen A."/>
            <person name="Palaniappan K."/>
            <person name="Mavromatis K."/>
            <person name="Liolios K."/>
            <person name="Brettin T."/>
            <person name="Fiebig A."/>
            <person name="Rohde M."/>
            <person name="Abt B."/>
            <person name="Goker M."/>
            <person name="Detter J.C."/>
            <person name="Woyke T."/>
            <person name="Bristow J."/>
            <person name="Eisen J.A."/>
            <person name="Markowitz V."/>
            <person name="Hugenholtz P."/>
            <person name="Kyrpides N.C."/>
            <person name="Klenk H.P."/>
            <person name="Lapidus A."/>
        </authorList>
    </citation>
    <scope>NUCLEOTIDE SEQUENCE [LARGE SCALE GENOMIC DNA]</scope>
    <source>
        <strain evidence="3">DSM 44963</strain>
    </source>
</reference>
<organism evidence="2 3">
    <name type="scientific">Ktedonobacter racemifer DSM 44963</name>
    <dbReference type="NCBI Taxonomy" id="485913"/>
    <lineage>
        <taxon>Bacteria</taxon>
        <taxon>Bacillati</taxon>
        <taxon>Chloroflexota</taxon>
        <taxon>Ktedonobacteria</taxon>
        <taxon>Ktedonobacterales</taxon>
        <taxon>Ktedonobacteraceae</taxon>
        <taxon>Ktedonobacter</taxon>
    </lineage>
</organism>
<dbReference type="InParanoid" id="D6U3K9"/>
<feature type="region of interest" description="Disordered" evidence="1">
    <location>
        <begin position="101"/>
        <end position="127"/>
    </location>
</feature>
<evidence type="ECO:0000313" key="3">
    <source>
        <dbReference type="Proteomes" id="UP000004508"/>
    </source>
</evidence>
<proteinExistence type="predicted"/>